<evidence type="ECO:0008006" key="4">
    <source>
        <dbReference type="Google" id="ProtNLM"/>
    </source>
</evidence>
<dbReference type="Proteomes" id="UP000254235">
    <property type="component" value="Unassembled WGS sequence"/>
</dbReference>
<proteinExistence type="predicted"/>
<evidence type="ECO:0000313" key="3">
    <source>
        <dbReference type="Proteomes" id="UP000254235"/>
    </source>
</evidence>
<feature type="region of interest" description="Disordered" evidence="1">
    <location>
        <begin position="1"/>
        <end position="50"/>
    </location>
</feature>
<dbReference type="GeneID" id="78571860"/>
<name>A0A379G9N2_9BACT</name>
<evidence type="ECO:0000256" key="1">
    <source>
        <dbReference type="SAM" id="MobiDB-lite"/>
    </source>
</evidence>
<sequence>MDFSKFTYAKGEPKQDAEDAVPGENLPLHESEEGGEEAKSTTAVSVSPNYQKPEGTLSPILVFVLSGGEIRERNILKVLIQQKELHSLRVLFLSEQKQGLQPYQMQEKWQYIRQKKQLEIDGQIYNLYDIDKVFLLSDVDEFYEQLSKILSVKVAEDGGCWVISNPCIEIWLYFCYKNEPKTDLACIEALPESERSKRLKSLGNEIIKGGFNFNYAFEHLHEGIENSVKYYEEDEKGIPVIFATGMYKLAKFIVETLETNGNEYKKYINRKRLERERYCRKG</sequence>
<gene>
    <name evidence="2" type="ORF">NCTC13043_02240</name>
</gene>
<feature type="compositionally biased region" description="Basic and acidic residues" evidence="1">
    <location>
        <begin position="27"/>
        <end position="39"/>
    </location>
</feature>
<dbReference type="OrthoDB" id="1366690at2"/>
<dbReference type="EMBL" id="UGTP01000003">
    <property type="protein sequence ID" value="SUC37744.1"/>
    <property type="molecule type" value="Genomic_DNA"/>
</dbReference>
<evidence type="ECO:0000313" key="2">
    <source>
        <dbReference type="EMBL" id="SUC37744.1"/>
    </source>
</evidence>
<dbReference type="AlphaFoldDB" id="A0A379G9N2"/>
<feature type="compositionally biased region" description="Polar residues" evidence="1">
    <location>
        <begin position="40"/>
        <end position="50"/>
    </location>
</feature>
<accession>A0A379G9N2</accession>
<reference evidence="2 3" key="1">
    <citation type="submission" date="2018-06" db="EMBL/GenBank/DDBJ databases">
        <authorList>
            <consortium name="Pathogen Informatics"/>
            <person name="Doyle S."/>
        </authorList>
    </citation>
    <scope>NUCLEOTIDE SEQUENCE [LARGE SCALE GENOMIC DNA]</scope>
    <source>
        <strain evidence="2 3">NCTC13043</strain>
    </source>
</reference>
<dbReference type="RefSeq" id="WP_115084125.1">
    <property type="nucleotide sequence ID" value="NZ_CAUVAI010000085.1"/>
</dbReference>
<protein>
    <recommendedName>
        <fullName evidence="4">RloB-like protein</fullName>
    </recommendedName>
</protein>
<organism evidence="2 3">
    <name type="scientific">Prevotella pallens</name>
    <dbReference type="NCBI Taxonomy" id="60133"/>
    <lineage>
        <taxon>Bacteria</taxon>
        <taxon>Pseudomonadati</taxon>
        <taxon>Bacteroidota</taxon>
        <taxon>Bacteroidia</taxon>
        <taxon>Bacteroidales</taxon>
        <taxon>Prevotellaceae</taxon>
        <taxon>Prevotella</taxon>
    </lineage>
</organism>